<evidence type="ECO:0000313" key="18">
    <source>
        <dbReference type="Proteomes" id="UP000688137"/>
    </source>
</evidence>
<feature type="domain" description="Protein kinase" evidence="16">
    <location>
        <begin position="11"/>
        <end position="268"/>
    </location>
</feature>
<keyword evidence="7 14" id="KW-0547">Nucleotide-binding</keyword>
<keyword evidence="10 14" id="KW-0067">ATP-binding</keyword>
<keyword evidence="18" id="KW-1185">Reference proteome</keyword>
<dbReference type="GO" id="GO:0046872">
    <property type="term" value="F:metal ion binding"/>
    <property type="evidence" value="ECO:0007669"/>
    <property type="project" value="UniProtKB-KW"/>
</dbReference>
<proteinExistence type="inferred from homology"/>
<evidence type="ECO:0000256" key="6">
    <source>
        <dbReference type="ARBA" id="ARBA00022737"/>
    </source>
</evidence>
<dbReference type="OMA" id="WKAADPP"/>
<evidence type="ECO:0000256" key="14">
    <source>
        <dbReference type="PROSITE-ProRule" id="PRU10141"/>
    </source>
</evidence>
<comment type="catalytic activity">
    <reaction evidence="13">
        <text>L-seryl-[protein] + ATP = O-phospho-L-seryl-[protein] + ADP + H(+)</text>
        <dbReference type="Rhea" id="RHEA:17989"/>
        <dbReference type="Rhea" id="RHEA-COMP:9863"/>
        <dbReference type="Rhea" id="RHEA-COMP:11604"/>
        <dbReference type="ChEBI" id="CHEBI:15378"/>
        <dbReference type="ChEBI" id="CHEBI:29999"/>
        <dbReference type="ChEBI" id="CHEBI:30616"/>
        <dbReference type="ChEBI" id="CHEBI:83421"/>
        <dbReference type="ChEBI" id="CHEBI:456216"/>
        <dbReference type="EC" id="2.7.11.1"/>
    </reaction>
</comment>
<dbReference type="Proteomes" id="UP000688137">
    <property type="component" value="Unassembled WGS sequence"/>
</dbReference>
<evidence type="ECO:0000256" key="11">
    <source>
        <dbReference type="ARBA" id="ARBA00024334"/>
    </source>
</evidence>
<dbReference type="GO" id="GO:0005524">
    <property type="term" value="F:ATP binding"/>
    <property type="evidence" value="ECO:0007669"/>
    <property type="project" value="UniProtKB-UniRule"/>
</dbReference>
<comment type="catalytic activity">
    <reaction evidence="12">
        <text>L-threonyl-[protein] + ATP = O-phospho-L-threonyl-[protein] + ADP + H(+)</text>
        <dbReference type="Rhea" id="RHEA:46608"/>
        <dbReference type="Rhea" id="RHEA-COMP:11060"/>
        <dbReference type="Rhea" id="RHEA-COMP:11605"/>
        <dbReference type="ChEBI" id="CHEBI:15378"/>
        <dbReference type="ChEBI" id="CHEBI:30013"/>
        <dbReference type="ChEBI" id="CHEBI:30616"/>
        <dbReference type="ChEBI" id="CHEBI:61977"/>
        <dbReference type="ChEBI" id="CHEBI:456216"/>
        <dbReference type="EC" id="2.7.11.1"/>
    </reaction>
</comment>
<protein>
    <recommendedName>
        <fullName evidence="2">non-specific serine/threonine protein kinase</fullName>
        <ecNumber evidence="2">2.7.11.1</ecNumber>
    </recommendedName>
</protein>
<name>A0A8S1LI61_PARPR</name>
<dbReference type="InterPro" id="IPR008271">
    <property type="entry name" value="Ser/Thr_kinase_AS"/>
</dbReference>
<dbReference type="PROSITE" id="PS00107">
    <property type="entry name" value="PROTEIN_KINASE_ATP"/>
    <property type="match status" value="1"/>
</dbReference>
<comment type="cofactor">
    <cofactor evidence="1">
        <name>Mg(2+)</name>
        <dbReference type="ChEBI" id="CHEBI:18420"/>
    </cofactor>
</comment>
<gene>
    <name evidence="17" type="ORF">PPRIM_AZ9-3.1.T0370114</name>
</gene>
<evidence type="ECO:0000256" key="3">
    <source>
        <dbReference type="ARBA" id="ARBA00022527"/>
    </source>
</evidence>
<evidence type="ECO:0000256" key="2">
    <source>
        <dbReference type="ARBA" id="ARBA00012513"/>
    </source>
</evidence>
<feature type="binding site" evidence="14">
    <location>
        <position position="40"/>
    </location>
    <ligand>
        <name>ATP</name>
        <dbReference type="ChEBI" id="CHEBI:30616"/>
    </ligand>
</feature>
<dbReference type="PANTHER" id="PTHR24347">
    <property type="entry name" value="SERINE/THREONINE-PROTEIN KINASE"/>
    <property type="match status" value="1"/>
</dbReference>
<evidence type="ECO:0000256" key="12">
    <source>
        <dbReference type="ARBA" id="ARBA00047899"/>
    </source>
</evidence>
<evidence type="ECO:0000256" key="15">
    <source>
        <dbReference type="RuleBase" id="RU000304"/>
    </source>
</evidence>
<comment type="caution">
    <text evidence="17">The sequence shown here is derived from an EMBL/GenBank/DDBJ whole genome shotgun (WGS) entry which is preliminary data.</text>
</comment>
<evidence type="ECO:0000256" key="1">
    <source>
        <dbReference type="ARBA" id="ARBA00001946"/>
    </source>
</evidence>
<dbReference type="EC" id="2.7.11.1" evidence="2"/>
<evidence type="ECO:0000256" key="9">
    <source>
        <dbReference type="ARBA" id="ARBA00022837"/>
    </source>
</evidence>
<dbReference type="FunFam" id="1.10.510.10:FF:001779">
    <property type="entry name" value="Probable myosin light chain kinase DDB_G0292624"/>
    <property type="match status" value="1"/>
</dbReference>
<dbReference type="InterPro" id="IPR017441">
    <property type="entry name" value="Protein_kinase_ATP_BS"/>
</dbReference>
<keyword evidence="9" id="KW-0106">Calcium</keyword>
<evidence type="ECO:0000256" key="7">
    <source>
        <dbReference type="ARBA" id="ARBA00022741"/>
    </source>
</evidence>
<dbReference type="SMART" id="SM00220">
    <property type="entry name" value="S_TKc"/>
    <property type="match status" value="1"/>
</dbReference>
<accession>A0A8S1LI61</accession>
<dbReference type="PROSITE" id="PS00108">
    <property type="entry name" value="PROTEIN_KINASE_ST"/>
    <property type="match status" value="1"/>
</dbReference>
<dbReference type="GO" id="GO:0004674">
    <property type="term" value="F:protein serine/threonine kinase activity"/>
    <property type="evidence" value="ECO:0007669"/>
    <property type="project" value="UniProtKB-KW"/>
</dbReference>
<dbReference type="Pfam" id="PF00069">
    <property type="entry name" value="Pkinase"/>
    <property type="match status" value="1"/>
</dbReference>
<evidence type="ECO:0000256" key="4">
    <source>
        <dbReference type="ARBA" id="ARBA00022679"/>
    </source>
</evidence>
<keyword evidence="4" id="KW-0808">Transferase</keyword>
<dbReference type="EMBL" id="CAJJDM010000036">
    <property type="protein sequence ID" value="CAD8065133.1"/>
    <property type="molecule type" value="Genomic_DNA"/>
</dbReference>
<keyword evidence="5" id="KW-0479">Metal-binding</keyword>
<evidence type="ECO:0000256" key="10">
    <source>
        <dbReference type="ARBA" id="ARBA00022840"/>
    </source>
</evidence>
<organism evidence="17 18">
    <name type="scientific">Paramecium primaurelia</name>
    <dbReference type="NCBI Taxonomy" id="5886"/>
    <lineage>
        <taxon>Eukaryota</taxon>
        <taxon>Sar</taxon>
        <taxon>Alveolata</taxon>
        <taxon>Ciliophora</taxon>
        <taxon>Intramacronucleata</taxon>
        <taxon>Oligohymenophorea</taxon>
        <taxon>Peniculida</taxon>
        <taxon>Parameciidae</taxon>
        <taxon>Paramecium</taxon>
    </lineage>
</organism>
<reference evidence="17" key="1">
    <citation type="submission" date="2021-01" db="EMBL/GenBank/DDBJ databases">
        <authorList>
            <consortium name="Genoscope - CEA"/>
            <person name="William W."/>
        </authorList>
    </citation>
    <scope>NUCLEOTIDE SEQUENCE</scope>
</reference>
<dbReference type="AlphaFoldDB" id="A0A8S1LI61"/>
<evidence type="ECO:0000259" key="16">
    <source>
        <dbReference type="PROSITE" id="PS50011"/>
    </source>
</evidence>
<keyword evidence="6" id="KW-0677">Repeat</keyword>
<keyword evidence="8" id="KW-0418">Kinase</keyword>
<dbReference type="FunFam" id="3.30.200.20:FF:000315">
    <property type="entry name" value="Calcium-dependent protein kinase 3"/>
    <property type="match status" value="1"/>
</dbReference>
<evidence type="ECO:0000313" key="17">
    <source>
        <dbReference type="EMBL" id="CAD8065133.1"/>
    </source>
</evidence>
<keyword evidence="3 15" id="KW-0723">Serine/threonine-protein kinase</keyword>
<comment type="similarity">
    <text evidence="11">Belongs to the protein kinase superfamily. Ser/Thr protein kinase family. CDPK subfamily.</text>
</comment>
<sequence length="314" mass="35667">MQGHEDITKVYTFEKTLGEGAFGVVKRAKKKSNGDMYAVKIINKDNLSNEDLQALQTEVEILTQIDHPNVVKLYEIYEDDTNFYMVMELMTGGELFERIVEKDHFSEKEAAATLRPIIDALSYCHKMGIAHRDLKPENLLFSSREPGALLKVSDFGLARFVANDEVMMTQCGTPGYVAPEILSGHGYSEAIDFWSVGVILYIMLCGFPPFYDEDNDKLFKIIKTGQFSFPSPYWDSISNEAKDLIKGLLTVDPSKRFGTEKIMKHPWLVNNTAKSIPNIQNKMKEFYGSATMKKMGNFVKLAQRWGKLSQIKKK</sequence>
<evidence type="ECO:0000256" key="5">
    <source>
        <dbReference type="ARBA" id="ARBA00022723"/>
    </source>
</evidence>
<dbReference type="CDD" id="cd05117">
    <property type="entry name" value="STKc_CAMK"/>
    <property type="match status" value="1"/>
</dbReference>
<dbReference type="InterPro" id="IPR000719">
    <property type="entry name" value="Prot_kinase_dom"/>
</dbReference>
<dbReference type="PROSITE" id="PS50011">
    <property type="entry name" value="PROTEIN_KINASE_DOM"/>
    <property type="match status" value="1"/>
</dbReference>
<evidence type="ECO:0000256" key="8">
    <source>
        <dbReference type="ARBA" id="ARBA00022777"/>
    </source>
</evidence>
<evidence type="ECO:0000256" key="13">
    <source>
        <dbReference type="ARBA" id="ARBA00048679"/>
    </source>
</evidence>